<dbReference type="EC" id="3.5.99.5" evidence="1"/>
<protein>
    <submittedName>
        <fullName evidence="1">2-aminomuconate deaminase</fullName>
        <ecNumber evidence="1">3.5.99.5</ecNumber>
    </submittedName>
</protein>
<keyword evidence="1" id="KW-0378">Hydrolase</keyword>
<evidence type="ECO:0000313" key="2">
    <source>
        <dbReference type="Proteomes" id="UP000823773"/>
    </source>
</evidence>
<evidence type="ECO:0000313" key="1">
    <source>
        <dbReference type="EMBL" id="MBP1871638.1"/>
    </source>
</evidence>
<reference evidence="1" key="1">
    <citation type="submission" date="2021-03" db="EMBL/GenBank/DDBJ databases">
        <title>Genomic Encyclopedia of Type Strains, Phase IV (KMG-IV): sequencing the most valuable type-strain genomes for metagenomic binning, comparative biology and taxonomic classification.</title>
        <authorList>
            <person name="Goeker M."/>
        </authorList>
    </citation>
    <scope>NUCLEOTIDE SEQUENCE</scope>
    <source>
        <strain evidence="1">DSM 18131</strain>
    </source>
</reference>
<dbReference type="Proteomes" id="UP000823773">
    <property type="component" value="Unassembled WGS sequence"/>
</dbReference>
<proteinExistence type="predicted"/>
<organism evidence="1 2">
    <name type="scientific">Ensifer adhaerens</name>
    <name type="common">Sinorhizobium morelense</name>
    <dbReference type="NCBI Taxonomy" id="106592"/>
    <lineage>
        <taxon>Bacteria</taxon>
        <taxon>Pseudomonadati</taxon>
        <taxon>Pseudomonadota</taxon>
        <taxon>Alphaproteobacteria</taxon>
        <taxon>Hyphomicrobiales</taxon>
        <taxon>Rhizobiaceae</taxon>
        <taxon>Sinorhizobium/Ensifer group</taxon>
        <taxon>Ensifer</taxon>
    </lineage>
</organism>
<sequence length="135" mass="14385">MSAAASGAVKPLANYPDLKREGGLLFLSGMSARQADGTIAGAARASDGAETHDVAEQLRVILRKVGETLARNGGSFGDIVDVTVFLTDMRHYRAMNDEYNMWFAVDGPARTTVGVNELPHPDMVVELKVVARAPA</sequence>
<keyword evidence="2" id="KW-1185">Reference proteome</keyword>
<gene>
    <name evidence="1" type="ORF">J2Z19_001350</name>
</gene>
<accession>A0ACC5SS51</accession>
<name>A0ACC5SS51_ENSAD</name>
<comment type="caution">
    <text evidence="1">The sequence shown here is derived from an EMBL/GenBank/DDBJ whole genome shotgun (WGS) entry which is preliminary data.</text>
</comment>
<dbReference type="EMBL" id="JAGGJR010000002">
    <property type="protein sequence ID" value="MBP1871638.1"/>
    <property type="molecule type" value="Genomic_DNA"/>
</dbReference>